<accession>A0AAD4IPU7</accession>
<dbReference type="Proteomes" id="UP001190926">
    <property type="component" value="Unassembled WGS sequence"/>
</dbReference>
<evidence type="ECO:0000256" key="6">
    <source>
        <dbReference type="ARBA" id="ARBA00022695"/>
    </source>
</evidence>
<comment type="catalytic activity">
    <reaction evidence="12 13">
        <text>DNA(n) + a 2'-deoxyribonucleoside 5'-triphosphate = DNA(n+1) + diphosphate</text>
        <dbReference type="Rhea" id="RHEA:22508"/>
        <dbReference type="Rhea" id="RHEA-COMP:17339"/>
        <dbReference type="Rhea" id="RHEA-COMP:17340"/>
        <dbReference type="ChEBI" id="CHEBI:33019"/>
        <dbReference type="ChEBI" id="CHEBI:61560"/>
        <dbReference type="ChEBI" id="CHEBI:173112"/>
        <dbReference type="EC" id="2.7.7.49"/>
    </reaction>
</comment>
<dbReference type="GO" id="GO:0000333">
    <property type="term" value="C:telomerase catalytic core complex"/>
    <property type="evidence" value="ECO:0007669"/>
    <property type="project" value="TreeGrafter"/>
</dbReference>
<dbReference type="Pfam" id="PF12009">
    <property type="entry name" value="Telomerase_RBD"/>
    <property type="match status" value="1"/>
</dbReference>
<dbReference type="SUPFAM" id="SSF56672">
    <property type="entry name" value="DNA/RNA polymerases"/>
    <property type="match status" value="1"/>
</dbReference>
<evidence type="ECO:0000256" key="4">
    <source>
        <dbReference type="ARBA" id="ARBA00022454"/>
    </source>
</evidence>
<dbReference type="GO" id="GO:0003720">
    <property type="term" value="F:telomerase activity"/>
    <property type="evidence" value="ECO:0007669"/>
    <property type="project" value="InterPro"/>
</dbReference>
<comment type="similarity">
    <text evidence="1 13">Belongs to the reverse transcriptase family. Telomerase subfamily.</text>
</comment>
<feature type="domain" description="Reverse transcriptase" evidence="15">
    <location>
        <begin position="597"/>
        <end position="952"/>
    </location>
</feature>
<dbReference type="Gene3D" id="1.10.132.70">
    <property type="match status" value="1"/>
</dbReference>
<dbReference type="PROSITE" id="PS50878">
    <property type="entry name" value="RT_POL"/>
    <property type="match status" value="1"/>
</dbReference>
<dbReference type="InterPro" id="IPR049139">
    <property type="entry name" value="TERT_C"/>
</dbReference>
<dbReference type="InterPro" id="IPR021891">
    <property type="entry name" value="Telomerase_RBD"/>
</dbReference>
<evidence type="ECO:0000256" key="5">
    <source>
        <dbReference type="ARBA" id="ARBA00022679"/>
    </source>
</evidence>
<dbReference type="EMBL" id="SDAM02029499">
    <property type="protein sequence ID" value="KAH6756906.1"/>
    <property type="molecule type" value="Genomic_DNA"/>
</dbReference>
<dbReference type="AlphaFoldDB" id="A0AAD4IPU7"/>
<dbReference type="InterPro" id="IPR003545">
    <property type="entry name" value="Telomerase_RT"/>
</dbReference>
<dbReference type="Pfam" id="PF00078">
    <property type="entry name" value="RVT_1"/>
    <property type="match status" value="1"/>
</dbReference>
<evidence type="ECO:0000256" key="1">
    <source>
        <dbReference type="ARBA" id="ARBA00008001"/>
    </source>
</evidence>
<dbReference type="GO" id="GO:0007004">
    <property type="term" value="P:telomere maintenance via telomerase"/>
    <property type="evidence" value="ECO:0007669"/>
    <property type="project" value="TreeGrafter"/>
</dbReference>
<keyword evidence="5 13" id="KW-0808">Transferase</keyword>
<dbReference type="CDD" id="cd01648">
    <property type="entry name" value="TERT"/>
    <property type="match status" value="1"/>
</dbReference>
<dbReference type="GO" id="GO:0046872">
    <property type="term" value="F:metal ion binding"/>
    <property type="evidence" value="ECO:0007669"/>
    <property type="project" value="UniProtKB-KW"/>
</dbReference>
<dbReference type="PRINTS" id="PR01365">
    <property type="entry name" value="TELOMERASERT"/>
</dbReference>
<evidence type="ECO:0000259" key="15">
    <source>
        <dbReference type="PROSITE" id="PS50878"/>
    </source>
</evidence>
<evidence type="ECO:0000313" key="16">
    <source>
        <dbReference type="EMBL" id="KAH6756906.1"/>
    </source>
</evidence>
<evidence type="ECO:0000256" key="2">
    <source>
        <dbReference type="ARBA" id="ARBA00012493"/>
    </source>
</evidence>
<dbReference type="GO" id="GO:0000781">
    <property type="term" value="C:chromosome, telomeric region"/>
    <property type="evidence" value="ECO:0007669"/>
    <property type="project" value="UniProtKB-SubCell"/>
</dbReference>
<evidence type="ECO:0000256" key="3">
    <source>
        <dbReference type="ARBA" id="ARBA00016182"/>
    </source>
</evidence>
<dbReference type="Pfam" id="PF11474">
    <property type="entry name" value="TEN_TERT"/>
    <property type="match status" value="1"/>
</dbReference>
<comment type="caution">
    <text evidence="16">The sequence shown here is derived from an EMBL/GenBank/DDBJ whole genome shotgun (WGS) entry which is preliminary data.</text>
</comment>
<keyword evidence="6 13" id="KW-0548">Nucleotidyltransferase</keyword>
<evidence type="ECO:0000313" key="17">
    <source>
        <dbReference type="Proteomes" id="UP001190926"/>
    </source>
</evidence>
<keyword evidence="11 13" id="KW-0539">Nucleus</keyword>
<dbReference type="GO" id="GO:0070034">
    <property type="term" value="F:telomerase RNA binding"/>
    <property type="evidence" value="ECO:0007669"/>
    <property type="project" value="TreeGrafter"/>
</dbReference>
<keyword evidence="17" id="KW-1185">Reference proteome</keyword>
<keyword evidence="7 13" id="KW-0479">Metal-binding</keyword>
<organism evidence="16 17">
    <name type="scientific">Perilla frutescens var. hirtella</name>
    <name type="common">Perilla citriodora</name>
    <name type="synonym">Perilla setoyensis</name>
    <dbReference type="NCBI Taxonomy" id="608512"/>
    <lineage>
        <taxon>Eukaryota</taxon>
        <taxon>Viridiplantae</taxon>
        <taxon>Streptophyta</taxon>
        <taxon>Embryophyta</taxon>
        <taxon>Tracheophyta</taxon>
        <taxon>Spermatophyta</taxon>
        <taxon>Magnoliopsida</taxon>
        <taxon>eudicotyledons</taxon>
        <taxon>Gunneridae</taxon>
        <taxon>Pentapetalae</taxon>
        <taxon>asterids</taxon>
        <taxon>lamiids</taxon>
        <taxon>Lamiales</taxon>
        <taxon>Lamiaceae</taxon>
        <taxon>Nepetoideae</taxon>
        <taxon>Elsholtzieae</taxon>
        <taxon>Perilla</taxon>
    </lineage>
</organism>
<feature type="region of interest" description="Disordered" evidence="14">
    <location>
        <begin position="390"/>
        <end position="419"/>
    </location>
</feature>
<protein>
    <recommendedName>
        <fullName evidence="3 13">Telomerase reverse transcriptase</fullName>
        <ecNumber evidence="2 13">2.7.7.49</ecNumber>
    </recommendedName>
    <alternativeName>
        <fullName evidence="13">Telomerase catalytic subunit</fullName>
    </alternativeName>
</protein>
<keyword evidence="9 13" id="KW-0779">Telomere</keyword>
<dbReference type="Gene3D" id="3.30.70.2630">
    <property type="match status" value="1"/>
</dbReference>
<keyword evidence="8 13" id="KW-0460">Magnesium</keyword>
<feature type="compositionally biased region" description="Polar residues" evidence="14">
    <location>
        <begin position="257"/>
        <end position="268"/>
    </location>
</feature>
<dbReference type="InterPro" id="IPR043502">
    <property type="entry name" value="DNA/RNA_pol_sf"/>
</dbReference>
<evidence type="ECO:0000256" key="13">
    <source>
        <dbReference type="RuleBase" id="RU365061"/>
    </source>
</evidence>
<sequence>MPATKRKRVPEVLWRLFGHRARTLSDTILAFIPPPPPHTEAACRCKGRRCLFCSSDDEAKSSFLLRSGDSSDYRKLLTGCFVVVSEDAPPVPVSDPHCRWSQLEIVRRLIEIILREQPSSSNLICSSYDRVSAAVDELTSSKWTILLRRVGDALMMYLLKYTSIFLPLPRKKYHQISGSPISNLNSKFSGPKSRSQHHQLAHRGYEIKRKRVEGDELPRKQLCTDTLVSETSSNSTTLATIDGSTYVSEEIPHKQSEGNSKQNNLMSQKRTRPYRWQRQRKRRQLAVQGMPSLIPCKGNSCTSDNLSLFSNSSQSDMRPNGSGASVLFNNIFEAFGPDKNAGSVECCHKKDGCPIYSTCLYHSLAKLLKSLIRESKNCRHMRLLEKHCSMRSSNQDSSRGAGIETEGNDSAKHLSMSRKDGVQSEVKLFQVANAKNWTETTTAQVEPIKSCLKNQVVSFIWAICRRIVPSPLLGEPSNWRVLRRNISKFIQLRKFEKFSLKECTHKLKISKFPIFSNKLTGCSGVGITDIARHAILECWMLWFFVHLVSPLVQANFYVTESEHEKQEILYYRKSTWEKMMREDECMTDVGYCQLNHKSVRNILGNRSFGFSRARLRPKHKGFRMLTNLRAPSRLPVNTPSSSRIHSNQNSQIKALCNHRGAYRFFKSVNSVLQDVHVVLKGLREKEPGKLGSSVFDYNDVYKKLVPFLLYLKKGSTNMPNVFMVVSDVSKAFDSVNHDKLLSVMNDVIFEDEFTLEKFTQVICTRKSVRSDQHLMLAHHDIVAASTRIRSRLHTQSLGSVVVKKEVHRKIRKEEMKSILKEHITRNVVQLGNKLYLQRIGIPQGSVVSSLLCSFYYGHMERNVVFPFLEKCCGEYLLLRFIDDFFFISTSKRQASMFFSRLERGVGDYNCSMNKEKYGLNFMMENGHSFQSNRMVSSKDSTSSFIGWSGLLVNSSTLEIQADYTRYLNCHLSSTLTVSRQGRVGQQLKVKLRSYLRPKCHPIFYDSNINSPGVVRLNIYQAFLLCAMKFVCYLSNLSSILPRFNPKFCVDAIETSVRYMNRLIKRKMYSFQVEAAIRPRYDVTKREVMWLGLYAYSRALKKKQSRYKSLLRLLRWKLKAYDDEEVDKNKNKNKMMMSSHLKFAVDDVHSSALWSIKY</sequence>
<comment type="function">
    <text evidence="13">Telomerase is a ribonucleoprotein enzyme essential for the replication of chromosome termini in most eukaryotes. It elongates telomeres. It is a reverse transcriptase that adds simple sequence repeats to chromosome ends by copying a template sequence within the RNA component of the enzyme.</text>
</comment>
<evidence type="ECO:0000256" key="12">
    <source>
        <dbReference type="ARBA" id="ARBA00048173"/>
    </source>
</evidence>
<name>A0AAD4IPU7_PERFH</name>
<dbReference type="Pfam" id="PF21399">
    <property type="entry name" value="TERT_C"/>
    <property type="match status" value="1"/>
</dbReference>
<dbReference type="SMART" id="SM00975">
    <property type="entry name" value="Telomerase_RBD"/>
    <property type="match status" value="1"/>
</dbReference>
<evidence type="ECO:0000256" key="8">
    <source>
        <dbReference type="ARBA" id="ARBA00022842"/>
    </source>
</evidence>
<evidence type="ECO:0000256" key="10">
    <source>
        <dbReference type="ARBA" id="ARBA00022918"/>
    </source>
</evidence>
<dbReference type="InterPro" id="IPR049915">
    <property type="entry name" value="TERT_TEN"/>
</dbReference>
<dbReference type="InterPro" id="IPR000477">
    <property type="entry name" value="RT_dom"/>
</dbReference>
<evidence type="ECO:0000256" key="7">
    <source>
        <dbReference type="ARBA" id="ARBA00022723"/>
    </source>
</evidence>
<reference evidence="16 17" key="1">
    <citation type="journal article" date="2021" name="Nat. Commun.">
        <title>Incipient diploidization of the medicinal plant Perilla within 10,000 years.</title>
        <authorList>
            <person name="Zhang Y."/>
            <person name="Shen Q."/>
            <person name="Leng L."/>
            <person name="Zhang D."/>
            <person name="Chen S."/>
            <person name="Shi Y."/>
            <person name="Ning Z."/>
            <person name="Chen S."/>
        </authorList>
    </citation>
    <scope>NUCLEOTIDE SEQUENCE [LARGE SCALE GENOMIC DNA]</scope>
    <source>
        <strain evidence="17">cv. PC099</strain>
    </source>
</reference>
<dbReference type="EC" id="2.7.7.49" evidence="2 13"/>
<feature type="region of interest" description="Disordered" evidence="14">
    <location>
        <begin position="252"/>
        <end position="277"/>
    </location>
</feature>
<dbReference type="PANTHER" id="PTHR12066:SF0">
    <property type="entry name" value="TELOMERASE REVERSE TRANSCRIPTASE"/>
    <property type="match status" value="1"/>
</dbReference>
<keyword evidence="4 13" id="KW-0158">Chromosome</keyword>
<evidence type="ECO:0000256" key="9">
    <source>
        <dbReference type="ARBA" id="ARBA00022895"/>
    </source>
</evidence>
<gene>
    <name evidence="16" type="ORF">C2S53_006708</name>
</gene>
<dbReference type="PANTHER" id="PTHR12066">
    <property type="entry name" value="TELOMERASE REVERSE TRANSCRIPTASE"/>
    <property type="match status" value="1"/>
</dbReference>
<keyword evidence="10 13" id="KW-0695">RNA-directed DNA polymerase</keyword>
<proteinExistence type="inferred from homology"/>
<evidence type="ECO:0000256" key="11">
    <source>
        <dbReference type="ARBA" id="ARBA00023242"/>
    </source>
</evidence>
<dbReference type="Gene3D" id="1.10.357.90">
    <property type="match status" value="1"/>
</dbReference>
<evidence type="ECO:0000256" key="14">
    <source>
        <dbReference type="SAM" id="MobiDB-lite"/>
    </source>
</evidence>
<feature type="compositionally biased region" description="Basic and acidic residues" evidence="14">
    <location>
        <begin position="409"/>
        <end position="419"/>
    </location>
</feature>
<comment type="subcellular location">
    <subcellularLocation>
        <location evidence="13">Nucleus</location>
    </subcellularLocation>
    <subcellularLocation>
        <location evidence="13">Chromosome</location>
        <location evidence="13">Telomere</location>
    </subcellularLocation>
</comment>
<dbReference type="GO" id="GO:0042162">
    <property type="term" value="F:telomeric DNA binding"/>
    <property type="evidence" value="ECO:0007669"/>
    <property type="project" value="TreeGrafter"/>
</dbReference>